<feature type="region of interest" description="Disordered" evidence="3">
    <location>
        <begin position="330"/>
        <end position="350"/>
    </location>
</feature>
<name>A0ABD5RSC6_9EURY</name>
<organism evidence="6 7">
    <name type="scientific">Halomarina salina</name>
    <dbReference type="NCBI Taxonomy" id="1872699"/>
    <lineage>
        <taxon>Archaea</taxon>
        <taxon>Methanobacteriati</taxon>
        <taxon>Methanobacteriota</taxon>
        <taxon>Stenosarchaea group</taxon>
        <taxon>Halobacteria</taxon>
        <taxon>Halobacteriales</taxon>
        <taxon>Natronomonadaceae</taxon>
        <taxon>Halomarina</taxon>
    </lineage>
</organism>
<dbReference type="Gene3D" id="3.30.300.30">
    <property type="match status" value="1"/>
</dbReference>
<dbReference type="SUPFAM" id="SSF56801">
    <property type="entry name" value="Acetyl-CoA synthetase-like"/>
    <property type="match status" value="1"/>
</dbReference>
<dbReference type="PANTHER" id="PTHR43767">
    <property type="entry name" value="LONG-CHAIN-FATTY-ACID--COA LIGASE"/>
    <property type="match status" value="1"/>
</dbReference>
<dbReference type="GO" id="GO:0016878">
    <property type="term" value="F:acid-thiol ligase activity"/>
    <property type="evidence" value="ECO:0007669"/>
    <property type="project" value="UniProtKB-ARBA"/>
</dbReference>
<evidence type="ECO:0000313" key="6">
    <source>
        <dbReference type="EMBL" id="MFC5973045.1"/>
    </source>
</evidence>
<reference evidence="6 7" key="1">
    <citation type="journal article" date="2019" name="Int. J. Syst. Evol. Microbiol.">
        <title>The Global Catalogue of Microorganisms (GCM) 10K type strain sequencing project: providing services to taxonomists for standard genome sequencing and annotation.</title>
        <authorList>
            <consortium name="The Broad Institute Genomics Platform"/>
            <consortium name="The Broad Institute Genome Sequencing Center for Infectious Disease"/>
            <person name="Wu L."/>
            <person name="Ma J."/>
        </authorList>
    </citation>
    <scope>NUCLEOTIDE SEQUENCE [LARGE SCALE GENOMIC DNA]</scope>
    <source>
        <strain evidence="6 7">CGMCC 1.12543</strain>
    </source>
</reference>
<dbReference type="Gene3D" id="3.40.50.12780">
    <property type="entry name" value="N-terminal domain of ligase-like"/>
    <property type="match status" value="1"/>
</dbReference>
<gene>
    <name evidence="6" type="ORF">ACFPYI_17055</name>
</gene>
<dbReference type="InterPro" id="IPR000873">
    <property type="entry name" value="AMP-dep_synth/lig_dom"/>
</dbReference>
<keyword evidence="7" id="KW-1185">Reference proteome</keyword>
<evidence type="ECO:0000256" key="1">
    <source>
        <dbReference type="ARBA" id="ARBA00006432"/>
    </source>
</evidence>
<dbReference type="RefSeq" id="WP_247417112.1">
    <property type="nucleotide sequence ID" value="NZ_JALLGW010000001.1"/>
</dbReference>
<evidence type="ECO:0000256" key="2">
    <source>
        <dbReference type="ARBA" id="ARBA00022598"/>
    </source>
</evidence>
<comment type="similarity">
    <text evidence="1">Belongs to the ATP-dependent AMP-binding enzyme family.</text>
</comment>
<dbReference type="AlphaFoldDB" id="A0ABD5RSC6"/>
<feature type="domain" description="AMP-dependent synthetase/ligase" evidence="4">
    <location>
        <begin position="19"/>
        <end position="390"/>
    </location>
</feature>
<dbReference type="FunFam" id="3.30.300.30:FF:000008">
    <property type="entry name" value="2,3-dihydroxybenzoate-AMP ligase"/>
    <property type="match status" value="1"/>
</dbReference>
<feature type="domain" description="AMP-binding enzyme C-terminal" evidence="5">
    <location>
        <begin position="441"/>
        <end position="520"/>
    </location>
</feature>
<dbReference type="InterPro" id="IPR050237">
    <property type="entry name" value="ATP-dep_AMP-bd_enzyme"/>
</dbReference>
<dbReference type="PANTHER" id="PTHR43767:SF1">
    <property type="entry name" value="NONRIBOSOMAL PEPTIDE SYNTHASE PES1 (EUROFUNG)-RELATED"/>
    <property type="match status" value="1"/>
</dbReference>
<dbReference type="Proteomes" id="UP001596099">
    <property type="component" value="Unassembled WGS sequence"/>
</dbReference>
<proteinExistence type="inferred from homology"/>
<evidence type="ECO:0000256" key="3">
    <source>
        <dbReference type="SAM" id="MobiDB-lite"/>
    </source>
</evidence>
<sequence length="539" mass="58092">MHISDTTPAGRTGNAANLFDDTVRTHGDALAIEATGYRMTHEELQGATRAFAGGLHDLGVGPDDTLLLYLPNCPQYLVAALGAFRAGVVVSPANPQYKARELSYQLDDADVDAVVTHPVLRDHLAGGIEQSDTDPVVVTVDTGGEDAPTEVDGDAGDDVAFRSVRGDPVTVDREDGDVALLPYTSGTTGQPKGVRLTHRNFRAQLLTTLASYGEVAGDEVKSLLYLPLYHITGFTHTAMQPLVSGGSLYLRNPTDWDAGEAMTTIETEGITHFVGVTAMYVDMVNAESFGDHDLSSLVQAAEGGAKMSVAVQREFEDTAGIEMTEGYGLTETNGATHSQQRSTFGPRHGTIGQPLRMVDARIVDETGEEVPLGETGELLVRGAQVMAGYHDLPDATAEAFTDDGFFRTGDIARRDPDNYFEIVDRKKHMIVTAGYNVYPSEVEELLHEHDAVAEAAVVGVPDERRNEVPRAYVVVRPGVEAGVDVESEDLVQYCLDRVAEYKHPREVVFADELPRTASGKIQKFKLVDGDGVTVAESED</sequence>
<dbReference type="EMBL" id="JBHSQH010000001">
    <property type="protein sequence ID" value="MFC5973045.1"/>
    <property type="molecule type" value="Genomic_DNA"/>
</dbReference>
<evidence type="ECO:0000259" key="5">
    <source>
        <dbReference type="Pfam" id="PF13193"/>
    </source>
</evidence>
<evidence type="ECO:0000259" key="4">
    <source>
        <dbReference type="Pfam" id="PF00501"/>
    </source>
</evidence>
<dbReference type="InterPro" id="IPR045851">
    <property type="entry name" value="AMP-bd_C_sf"/>
</dbReference>
<evidence type="ECO:0000313" key="7">
    <source>
        <dbReference type="Proteomes" id="UP001596099"/>
    </source>
</evidence>
<dbReference type="InterPro" id="IPR042099">
    <property type="entry name" value="ANL_N_sf"/>
</dbReference>
<dbReference type="Pfam" id="PF13193">
    <property type="entry name" value="AMP-binding_C"/>
    <property type="match status" value="1"/>
</dbReference>
<dbReference type="Pfam" id="PF00501">
    <property type="entry name" value="AMP-binding"/>
    <property type="match status" value="1"/>
</dbReference>
<dbReference type="InterPro" id="IPR020845">
    <property type="entry name" value="AMP-binding_CS"/>
</dbReference>
<keyword evidence="2" id="KW-0436">Ligase</keyword>
<protein>
    <submittedName>
        <fullName evidence="6">Class I adenylate-forming enzyme family protein</fullName>
    </submittedName>
</protein>
<comment type="caution">
    <text evidence="6">The sequence shown here is derived from an EMBL/GenBank/DDBJ whole genome shotgun (WGS) entry which is preliminary data.</text>
</comment>
<feature type="compositionally biased region" description="Polar residues" evidence="3">
    <location>
        <begin position="330"/>
        <end position="343"/>
    </location>
</feature>
<dbReference type="InterPro" id="IPR025110">
    <property type="entry name" value="AMP-bd_C"/>
</dbReference>
<accession>A0ABD5RSC6</accession>
<dbReference type="PROSITE" id="PS00455">
    <property type="entry name" value="AMP_BINDING"/>
    <property type="match status" value="1"/>
</dbReference>